<evidence type="ECO:0000256" key="3">
    <source>
        <dbReference type="ARBA" id="ARBA00022989"/>
    </source>
</evidence>
<evidence type="ECO:0000313" key="7">
    <source>
        <dbReference type="EMBL" id="KAF4594914.1"/>
    </source>
</evidence>
<dbReference type="AlphaFoldDB" id="A0A8H4VGC2"/>
<dbReference type="Proteomes" id="UP000562929">
    <property type="component" value="Unassembled WGS sequence"/>
</dbReference>
<evidence type="ECO:0000256" key="1">
    <source>
        <dbReference type="ARBA" id="ARBA00004370"/>
    </source>
</evidence>
<feature type="domain" description="Fatty acid hydroxylase" evidence="6">
    <location>
        <begin position="123"/>
        <end position="248"/>
    </location>
</feature>
<dbReference type="OrthoDB" id="408954at2759"/>
<protein>
    <recommendedName>
        <fullName evidence="6">Fatty acid hydroxylase domain-containing protein</fullName>
    </recommendedName>
</protein>
<evidence type="ECO:0000256" key="4">
    <source>
        <dbReference type="ARBA" id="ARBA00023136"/>
    </source>
</evidence>
<sequence>MGTKLSSLESFWLYLLANYDPFTIKFYGLLSVDVLAWWVPCFVFVSLEYLAPSFAARHKMQASEKSPTLRKLCRCIIVALANTFLAAVEFTAFNHLFSTKAYPEGNRFDARLPSLSRFVGEFLMSFALREILFYWGHRALHWRPLYRSIHRIHHEFSAPVAFASKYAHPIEFLTSDSLPIMLPPFILRTHVVSTFAFTAGTLFTSTIIHSGYDFFYRAAWMHDRHHEGANAYFGAFGALGLIDWAHGTIEKDRKVKGL</sequence>
<dbReference type="GO" id="GO:0016491">
    <property type="term" value="F:oxidoreductase activity"/>
    <property type="evidence" value="ECO:0007669"/>
    <property type="project" value="InterPro"/>
</dbReference>
<dbReference type="Pfam" id="PF04116">
    <property type="entry name" value="FA_hydroxylase"/>
    <property type="match status" value="1"/>
</dbReference>
<feature type="transmembrane region" description="Helical" evidence="5">
    <location>
        <begin position="191"/>
        <end position="212"/>
    </location>
</feature>
<dbReference type="InterPro" id="IPR050307">
    <property type="entry name" value="Sterol_Desaturase_Related"/>
</dbReference>
<feature type="transmembrane region" description="Helical" evidence="5">
    <location>
        <begin position="232"/>
        <end position="249"/>
    </location>
</feature>
<keyword evidence="2 5" id="KW-0812">Transmembrane</keyword>
<dbReference type="GO" id="GO:0016020">
    <property type="term" value="C:membrane"/>
    <property type="evidence" value="ECO:0007669"/>
    <property type="project" value="UniProtKB-SubCell"/>
</dbReference>
<evidence type="ECO:0000256" key="5">
    <source>
        <dbReference type="SAM" id="Phobius"/>
    </source>
</evidence>
<feature type="transmembrane region" description="Helical" evidence="5">
    <location>
        <begin position="72"/>
        <end position="97"/>
    </location>
</feature>
<comment type="caution">
    <text evidence="7">The sequence shown here is derived from an EMBL/GenBank/DDBJ whole genome shotgun (WGS) entry which is preliminary data.</text>
</comment>
<gene>
    <name evidence="7" type="ORF">GQ602_000527</name>
</gene>
<proteinExistence type="predicted"/>
<name>A0A8H4VGC2_9HYPO</name>
<dbReference type="EMBL" id="JAACLJ010000001">
    <property type="protein sequence ID" value="KAF4594914.1"/>
    <property type="molecule type" value="Genomic_DNA"/>
</dbReference>
<accession>A0A8H4VGC2</accession>
<evidence type="ECO:0000259" key="6">
    <source>
        <dbReference type="Pfam" id="PF04116"/>
    </source>
</evidence>
<keyword evidence="8" id="KW-1185">Reference proteome</keyword>
<evidence type="ECO:0000313" key="8">
    <source>
        <dbReference type="Proteomes" id="UP000562929"/>
    </source>
</evidence>
<evidence type="ECO:0000256" key="2">
    <source>
        <dbReference type="ARBA" id="ARBA00022692"/>
    </source>
</evidence>
<dbReference type="InterPro" id="IPR006694">
    <property type="entry name" value="Fatty_acid_hydroxylase"/>
</dbReference>
<keyword evidence="4 5" id="KW-0472">Membrane</keyword>
<keyword evidence="3 5" id="KW-1133">Transmembrane helix</keyword>
<dbReference type="PANTHER" id="PTHR11863">
    <property type="entry name" value="STEROL DESATURASE"/>
    <property type="match status" value="1"/>
</dbReference>
<dbReference type="GO" id="GO:0005506">
    <property type="term" value="F:iron ion binding"/>
    <property type="evidence" value="ECO:0007669"/>
    <property type="project" value="InterPro"/>
</dbReference>
<reference evidence="7 8" key="1">
    <citation type="journal article" date="2020" name="G3 (Bethesda)">
        <title>Genetic Underpinnings of Host Manipulation by Ophiocordyceps as Revealed by Comparative Transcriptomics.</title>
        <authorList>
            <person name="Will I."/>
            <person name="Das B."/>
            <person name="Trinh T."/>
            <person name="Brachmann A."/>
            <person name="Ohm R.A."/>
            <person name="de Bekker C."/>
        </authorList>
    </citation>
    <scope>NUCLEOTIDE SEQUENCE [LARGE SCALE GENOMIC DNA]</scope>
    <source>
        <strain evidence="7 8">EC05</strain>
    </source>
</reference>
<feature type="transmembrane region" description="Helical" evidence="5">
    <location>
        <begin position="26"/>
        <end position="51"/>
    </location>
</feature>
<comment type="subcellular location">
    <subcellularLocation>
        <location evidence="1">Membrane</location>
    </subcellularLocation>
</comment>
<organism evidence="7 8">
    <name type="scientific">Ophiocordyceps camponoti-floridani</name>
    <dbReference type="NCBI Taxonomy" id="2030778"/>
    <lineage>
        <taxon>Eukaryota</taxon>
        <taxon>Fungi</taxon>
        <taxon>Dikarya</taxon>
        <taxon>Ascomycota</taxon>
        <taxon>Pezizomycotina</taxon>
        <taxon>Sordariomycetes</taxon>
        <taxon>Hypocreomycetidae</taxon>
        <taxon>Hypocreales</taxon>
        <taxon>Ophiocordycipitaceae</taxon>
        <taxon>Ophiocordyceps</taxon>
    </lineage>
</organism>
<dbReference type="GO" id="GO:0008610">
    <property type="term" value="P:lipid biosynthetic process"/>
    <property type="evidence" value="ECO:0007669"/>
    <property type="project" value="InterPro"/>
</dbReference>